<dbReference type="EMBL" id="JARKHS020021950">
    <property type="protein sequence ID" value="KAK8769869.1"/>
    <property type="molecule type" value="Genomic_DNA"/>
</dbReference>
<keyword evidence="2" id="KW-0732">Signal</keyword>
<comment type="caution">
    <text evidence="4">The sequence shown here is derived from an EMBL/GenBank/DDBJ whole genome shotgun (WGS) entry which is preliminary data.</text>
</comment>
<feature type="chain" id="PRO_5042940322" description="Menorin-like domain-containing protein" evidence="2">
    <location>
        <begin position="19"/>
        <end position="144"/>
    </location>
</feature>
<dbReference type="Proteomes" id="UP001321473">
    <property type="component" value="Unassembled WGS sequence"/>
</dbReference>
<keyword evidence="5" id="KW-1185">Reference proteome</keyword>
<feature type="domain" description="Menorin-like" evidence="3">
    <location>
        <begin position="48"/>
        <end position="136"/>
    </location>
</feature>
<dbReference type="PANTHER" id="PTHR21184">
    <property type="entry name" value="MENORIN (DENDRITIC BRANCHING PROTEIN)"/>
    <property type="match status" value="1"/>
</dbReference>
<sequence length="144" mass="15804">MCRPQAVLLFLLVGLSLGLSLFPPPADAAAAPSPQDEKDAQRQAVTFARWSRATNTRQRLSAALEGDQPVFLEADVVLTGGLPVLEPPPGYLWDVTLNELLYQVTEKPKRVTLKLNLRSTEVLPQAFGVLMVALTEVRAHLFFP</sequence>
<evidence type="ECO:0000313" key="5">
    <source>
        <dbReference type="Proteomes" id="UP001321473"/>
    </source>
</evidence>
<organism evidence="4 5">
    <name type="scientific">Amblyomma americanum</name>
    <name type="common">Lone star tick</name>
    <dbReference type="NCBI Taxonomy" id="6943"/>
    <lineage>
        <taxon>Eukaryota</taxon>
        <taxon>Metazoa</taxon>
        <taxon>Ecdysozoa</taxon>
        <taxon>Arthropoda</taxon>
        <taxon>Chelicerata</taxon>
        <taxon>Arachnida</taxon>
        <taxon>Acari</taxon>
        <taxon>Parasitiformes</taxon>
        <taxon>Ixodida</taxon>
        <taxon>Ixodoidea</taxon>
        <taxon>Ixodidae</taxon>
        <taxon>Amblyomminae</taxon>
        <taxon>Amblyomma</taxon>
    </lineage>
</organism>
<evidence type="ECO:0000313" key="4">
    <source>
        <dbReference type="EMBL" id="KAK8769869.1"/>
    </source>
</evidence>
<name>A0AAQ4E595_AMBAM</name>
<accession>A0AAQ4E595</accession>
<dbReference type="PANTHER" id="PTHR21184:SF6">
    <property type="entry name" value="CONSERVED PLASMA MEMBRANE PROTEIN"/>
    <property type="match status" value="1"/>
</dbReference>
<evidence type="ECO:0000256" key="2">
    <source>
        <dbReference type="SAM" id="SignalP"/>
    </source>
</evidence>
<dbReference type="AlphaFoldDB" id="A0AAQ4E595"/>
<comment type="similarity">
    <text evidence="1">Belongs to the menorin family.</text>
</comment>
<feature type="signal peptide" evidence="2">
    <location>
        <begin position="1"/>
        <end position="18"/>
    </location>
</feature>
<evidence type="ECO:0000259" key="3">
    <source>
        <dbReference type="Pfam" id="PF10223"/>
    </source>
</evidence>
<reference evidence="4 5" key="1">
    <citation type="journal article" date="2023" name="Arcadia Sci">
        <title>De novo assembly of a long-read Amblyomma americanum tick genome.</title>
        <authorList>
            <person name="Chou S."/>
            <person name="Poskanzer K.E."/>
            <person name="Rollins M."/>
            <person name="Thuy-Boun P.S."/>
        </authorList>
    </citation>
    <scope>NUCLEOTIDE SEQUENCE [LARGE SCALE GENOMIC DNA]</scope>
    <source>
        <strain evidence="4">F_SG_1</strain>
        <tissue evidence="4">Salivary glands</tissue>
    </source>
</reference>
<dbReference type="GO" id="GO:0005615">
    <property type="term" value="C:extracellular space"/>
    <property type="evidence" value="ECO:0007669"/>
    <property type="project" value="TreeGrafter"/>
</dbReference>
<dbReference type="Pfam" id="PF10223">
    <property type="entry name" value="Menorin_N"/>
    <property type="match status" value="1"/>
</dbReference>
<evidence type="ECO:0000256" key="1">
    <source>
        <dbReference type="ARBA" id="ARBA00044953"/>
    </source>
</evidence>
<gene>
    <name evidence="4" type="ORF">V5799_013663</name>
</gene>
<proteinExistence type="inferred from homology"/>
<dbReference type="InterPro" id="IPR019356">
    <property type="entry name" value="Menorin_dom"/>
</dbReference>
<protein>
    <recommendedName>
        <fullName evidence="3">Menorin-like domain-containing protein</fullName>
    </recommendedName>
</protein>